<reference evidence="2" key="1">
    <citation type="submission" date="2021-07" db="EMBL/GenBank/DDBJ databases">
        <title>Genome Resource of American Ginseng Black Spot Pathogen Alternaria panax.</title>
        <authorList>
            <person name="Qiu C."/>
            <person name="Wang W."/>
            <person name="Liu Z."/>
        </authorList>
    </citation>
    <scope>NUCLEOTIDE SEQUENCE</scope>
    <source>
        <strain evidence="2">BNCC115425</strain>
    </source>
</reference>
<accession>A0AAD4NTH3</accession>
<dbReference type="AlphaFoldDB" id="A0AAD4NTH3"/>
<protein>
    <submittedName>
        <fullName evidence="2">Uncharacterized protein</fullName>
    </submittedName>
</protein>
<comment type="caution">
    <text evidence="2">The sequence shown here is derived from an EMBL/GenBank/DDBJ whole genome shotgun (WGS) entry which is preliminary data.</text>
</comment>
<keyword evidence="3" id="KW-1185">Reference proteome</keyword>
<keyword evidence="1" id="KW-0812">Transmembrane</keyword>
<sequence length="248" mass="28863">MVDTASIIVAIISLLGAVLAALFTGYTTYLADERKRQHQIQAEVRKYSDPLLVTAWDLQDRLFELLDTTITKFDRTNDNAKENLDLFTCYLLAQFLAWRYILKIKTQFLAFTEDKSTNKLKEVLEKISEELSTSRYGRNQWQFRMWPGHQLAIAENMVDLHSENGETSELHPMGWHHFRHGFDERFGFYFRWFRDSIKDLLDAKFEKEEEARKEKAGRAEKEKADGAILKMTGEPGLVKVDGAKDEKT</sequence>
<evidence type="ECO:0000313" key="2">
    <source>
        <dbReference type="EMBL" id="KAG9195201.1"/>
    </source>
</evidence>
<evidence type="ECO:0000256" key="1">
    <source>
        <dbReference type="SAM" id="Phobius"/>
    </source>
</evidence>
<organism evidence="2 3">
    <name type="scientific">Alternaria panax</name>
    <dbReference type="NCBI Taxonomy" id="48097"/>
    <lineage>
        <taxon>Eukaryota</taxon>
        <taxon>Fungi</taxon>
        <taxon>Dikarya</taxon>
        <taxon>Ascomycota</taxon>
        <taxon>Pezizomycotina</taxon>
        <taxon>Dothideomycetes</taxon>
        <taxon>Pleosporomycetidae</taxon>
        <taxon>Pleosporales</taxon>
        <taxon>Pleosporineae</taxon>
        <taxon>Pleosporaceae</taxon>
        <taxon>Alternaria</taxon>
        <taxon>Alternaria sect. Panax</taxon>
    </lineage>
</organism>
<gene>
    <name evidence="2" type="ORF">G6011_00321</name>
</gene>
<keyword evidence="1" id="KW-0472">Membrane</keyword>
<dbReference type="EMBL" id="JAANER010000001">
    <property type="protein sequence ID" value="KAG9195201.1"/>
    <property type="molecule type" value="Genomic_DNA"/>
</dbReference>
<evidence type="ECO:0000313" key="3">
    <source>
        <dbReference type="Proteomes" id="UP001199106"/>
    </source>
</evidence>
<feature type="transmembrane region" description="Helical" evidence="1">
    <location>
        <begin position="6"/>
        <end position="31"/>
    </location>
</feature>
<keyword evidence="1" id="KW-1133">Transmembrane helix</keyword>
<name>A0AAD4NTH3_9PLEO</name>
<proteinExistence type="predicted"/>
<dbReference type="Proteomes" id="UP001199106">
    <property type="component" value="Unassembled WGS sequence"/>
</dbReference>